<accession>A0ABM9U9N9</accession>
<dbReference type="Proteomes" id="UP000182178">
    <property type="component" value="Unassembled WGS sequence"/>
</dbReference>
<organism evidence="2 3">
    <name type="scientific">Chelatococcus sambhunathii</name>
    <dbReference type="NCBI Taxonomy" id="363953"/>
    <lineage>
        <taxon>Bacteria</taxon>
        <taxon>Pseudomonadati</taxon>
        <taxon>Pseudomonadota</taxon>
        <taxon>Alphaproteobacteria</taxon>
        <taxon>Hyphomicrobiales</taxon>
        <taxon>Chelatococcaceae</taxon>
        <taxon>Chelatococcus</taxon>
    </lineage>
</organism>
<evidence type="ECO:0000256" key="1">
    <source>
        <dbReference type="SAM" id="MobiDB-lite"/>
    </source>
</evidence>
<proteinExistence type="predicted"/>
<gene>
    <name evidence="2" type="ORF">Ga0061061_11620</name>
</gene>
<protein>
    <submittedName>
        <fullName evidence="2">Uncharacterized protein</fullName>
    </submittedName>
</protein>
<reference evidence="2 3" key="1">
    <citation type="submission" date="2015-08" db="EMBL/GenBank/DDBJ databases">
        <authorList>
            <person name="Varghese N."/>
        </authorList>
    </citation>
    <scope>NUCLEOTIDE SEQUENCE [LARGE SCALE GENOMIC DNA]</scope>
    <source>
        <strain evidence="2 3">DSM 18167</strain>
    </source>
</reference>
<keyword evidence="3" id="KW-1185">Reference proteome</keyword>
<comment type="caution">
    <text evidence="2">The sequence shown here is derived from an EMBL/GenBank/DDBJ whole genome shotgun (WGS) entry which is preliminary data.</text>
</comment>
<name>A0ABM9U9N9_9HYPH</name>
<evidence type="ECO:0000313" key="2">
    <source>
        <dbReference type="EMBL" id="CUA90863.1"/>
    </source>
</evidence>
<dbReference type="EMBL" id="CYHC01000016">
    <property type="protein sequence ID" value="CUA90863.1"/>
    <property type="molecule type" value="Genomic_DNA"/>
</dbReference>
<sequence length="101" mass="11033">MRAPVEAAETGDDNSGGGRRPDKPTLAEMREVCLDERCRTVSMQRALVGCGLRLAPDEMQMRRVAVLDAVIDLLDLFAQHRDVIQQAIRAAKARSNGSRGA</sequence>
<evidence type="ECO:0000313" key="3">
    <source>
        <dbReference type="Proteomes" id="UP000182178"/>
    </source>
</evidence>
<feature type="region of interest" description="Disordered" evidence="1">
    <location>
        <begin position="1"/>
        <end position="25"/>
    </location>
</feature>